<dbReference type="EMBL" id="JAJGCB010000028">
    <property type="protein sequence ID" value="KAJ8987116.1"/>
    <property type="molecule type" value="Genomic_DNA"/>
</dbReference>
<evidence type="ECO:0000313" key="3">
    <source>
        <dbReference type="EMBL" id="KAJ8987116.1"/>
    </source>
</evidence>
<protein>
    <submittedName>
        <fullName evidence="3">Uncharacterized protein</fullName>
    </submittedName>
</protein>
<comment type="caution">
    <text evidence="3">The sequence shown here is derived from an EMBL/GenBank/DDBJ whole genome shotgun (WGS) entry which is preliminary data.</text>
</comment>
<reference evidence="3" key="1">
    <citation type="submission" date="2023-01" db="EMBL/GenBank/DDBJ databases">
        <title>Exophiala dermititidis isolated from Cystic Fibrosis Patient.</title>
        <authorList>
            <person name="Kurbessoian T."/>
            <person name="Crocker A."/>
            <person name="Murante D."/>
            <person name="Hogan D.A."/>
            <person name="Stajich J.E."/>
        </authorList>
    </citation>
    <scope>NUCLEOTIDE SEQUENCE</scope>
    <source>
        <strain evidence="3">Ex8</strain>
    </source>
</reference>
<feature type="region of interest" description="Disordered" evidence="1">
    <location>
        <begin position="1"/>
        <end position="27"/>
    </location>
</feature>
<dbReference type="PANTHER" id="PTHR37783">
    <property type="entry name" value="MEMBRANE PROTEIN, PUTATIVE (AFU_ORTHOLOGUE AFUA_1G04315)-RELATED"/>
    <property type="match status" value="1"/>
</dbReference>
<sequence>MYIIDLTSPNRADDNMATNKSSSSSSSSSYITVDEYEFPRGANGVGTLVCAALMVLSARRKFIEPRSVIHDHLIARSVKAAKYSKLVQDIIFYVLFGLHVPGTVWFAWTQLKRHNVSPFSVLGLKWLVTVFFGGRYALNQWDETVQKKETQVLKEI</sequence>
<organism evidence="3 4">
    <name type="scientific">Exophiala dermatitidis</name>
    <name type="common">Black yeast-like fungus</name>
    <name type="synonym">Wangiella dermatitidis</name>
    <dbReference type="NCBI Taxonomy" id="5970"/>
    <lineage>
        <taxon>Eukaryota</taxon>
        <taxon>Fungi</taxon>
        <taxon>Dikarya</taxon>
        <taxon>Ascomycota</taxon>
        <taxon>Pezizomycotina</taxon>
        <taxon>Eurotiomycetes</taxon>
        <taxon>Chaetothyriomycetidae</taxon>
        <taxon>Chaetothyriales</taxon>
        <taxon>Herpotrichiellaceae</taxon>
        <taxon>Exophiala</taxon>
    </lineage>
</organism>
<evidence type="ECO:0000313" key="4">
    <source>
        <dbReference type="Proteomes" id="UP001161757"/>
    </source>
</evidence>
<dbReference type="PANTHER" id="PTHR37783:SF1">
    <property type="entry name" value="MEMBRANE PROTEIN, PUTATIVE (AFU_ORTHOLOGUE AFUA_1G04315)-RELATED"/>
    <property type="match status" value="1"/>
</dbReference>
<feature type="transmembrane region" description="Helical" evidence="2">
    <location>
        <begin position="90"/>
        <end position="108"/>
    </location>
</feature>
<dbReference type="Proteomes" id="UP001161757">
    <property type="component" value="Unassembled WGS sequence"/>
</dbReference>
<keyword evidence="2" id="KW-0472">Membrane</keyword>
<evidence type="ECO:0000256" key="1">
    <source>
        <dbReference type="SAM" id="MobiDB-lite"/>
    </source>
</evidence>
<dbReference type="AlphaFoldDB" id="A0AAN6EMU5"/>
<gene>
    <name evidence="3" type="ORF">HRR80_008859</name>
</gene>
<name>A0AAN6EMU5_EXODE</name>
<accession>A0AAN6EMU5</accession>
<feature type="transmembrane region" description="Helical" evidence="2">
    <location>
        <begin position="120"/>
        <end position="138"/>
    </location>
</feature>
<keyword evidence="2" id="KW-0812">Transmembrane</keyword>
<keyword evidence="2" id="KW-1133">Transmembrane helix</keyword>
<proteinExistence type="predicted"/>
<evidence type="ECO:0000256" key="2">
    <source>
        <dbReference type="SAM" id="Phobius"/>
    </source>
</evidence>